<dbReference type="InterPro" id="IPR016181">
    <property type="entry name" value="Acyl_CoA_acyltransferase"/>
</dbReference>
<dbReference type="Gene3D" id="3.40.630.30">
    <property type="match status" value="1"/>
</dbReference>
<protein>
    <submittedName>
        <fullName evidence="2">Putative pseudaminic acid biosynthesis N-acetyl transferase</fullName>
    </submittedName>
</protein>
<comment type="caution">
    <text evidence="2">The sequence shown here is derived from an EMBL/GenBank/DDBJ whole genome shotgun (WGS) entry which is preliminary data.</text>
</comment>
<keyword evidence="2" id="KW-0808">Transferase</keyword>
<dbReference type="EMBL" id="JNHN01000172">
    <property type="protein sequence ID" value="KDS50983.1"/>
    <property type="molecule type" value="Genomic_DNA"/>
</dbReference>
<evidence type="ECO:0000313" key="3">
    <source>
        <dbReference type="Proteomes" id="UP000028013"/>
    </source>
</evidence>
<evidence type="ECO:0000259" key="1">
    <source>
        <dbReference type="Pfam" id="PF13302"/>
    </source>
</evidence>
<evidence type="ECO:0000313" key="2">
    <source>
        <dbReference type="EMBL" id="KDS50983.1"/>
    </source>
</evidence>
<name>A0A078S023_BACUN</name>
<dbReference type="AlphaFoldDB" id="A0A078S023"/>
<gene>
    <name evidence="2" type="ORF">M094_0882</name>
</gene>
<dbReference type="GO" id="GO:0016747">
    <property type="term" value="F:acyltransferase activity, transferring groups other than amino-acyl groups"/>
    <property type="evidence" value="ECO:0007669"/>
    <property type="project" value="InterPro"/>
</dbReference>
<sequence>MIQIDKQAVYKYNGYVFQHFSILSEELLKQILDWRNTFEIRQFMYNTDVISLENHLNFTKTLAQREDCYYWLVTKDNVPYGVFNLTDIDHERRIAELGYYMAPSQMKSGGGLDFVYTIICFSFEVAKCIKLVGSIDINNTDALLLDEFLGFVLGDTVESDGCCHNRKFIEWELSELHYRSTTVYRNDIRKLVRFIRDKRK</sequence>
<feature type="domain" description="N-acetyltransferase" evidence="1">
    <location>
        <begin position="27"/>
        <end position="151"/>
    </location>
</feature>
<organism evidence="2 3">
    <name type="scientific">Bacteroides uniformis str. 3978 T3 ii</name>
    <dbReference type="NCBI Taxonomy" id="1339349"/>
    <lineage>
        <taxon>Bacteria</taxon>
        <taxon>Pseudomonadati</taxon>
        <taxon>Bacteroidota</taxon>
        <taxon>Bacteroidia</taxon>
        <taxon>Bacteroidales</taxon>
        <taxon>Bacteroidaceae</taxon>
        <taxon>Bacteroides</taxon>
    </lineage>
</organism>
<reference evidence="2 3" key="1">
    <citation type="submission" date="2014-04" db="EMBL/GenBank/DDBJ databases">
        <authorList>
            <person name="Sears C."/>
            <person name="Carroll K."/>
            <person name="Sack B.R."/>
            <person name="Qadri F."/>
            <person name="Myers L.L."/>
            <person name="Chung G.-T."/>
            <person name="Escheverria P."/>
            <person name="Fraser C.M."/>
            <person name="Sadzewicz L."/>
            <person name="Shefchek K.A."/>
            <person name="Tallon L."/>
            <person name="Das S.P."/>
            <person name="Daugherty S."/>
            <person name="Mongodin E.F."/>
        </authorList>
    </citation>
    <scope>NUCLEOTIDE SEQUENCE [LARGE SCALE GENOMIC DNA]</scope>
    <source>
        <strain evidence="2 3">3978 T3 ii</strain>
    </source>
</reference>
<proteinExistence type="predicted"/>
<dbReference type="InterPro" id="IPR000182">
    <property type="entry name" value="GNAT_dom"/>
</dbReference>
<dbReference type="NCBIfam" id="TIGR03585">
    <property type="entry name" value="PseH"/>
    <property type="match status" value="1"/>
</dbReference>
<dbReference type="PATRIC" id="fig|1339349.3.peg.2116"/>
<dbReference type="Pfam" id="PF13302">
    <property type="entry name" value="Acetyltransf_3"/>
    <property type="match status" value="1"/>
</dbReference>
<dbReference type="Proteomes" id="UP000028013">
    <property type="component" value="Unassembled WGS sequence"/>
</dbReference>
<dbReference type="SUPFAM" id="SSF55729">
    <property type="entry name" value="Acyl-CoA N-acyltransferases (Nat)"/>
    <property type="match status" value="1"/>
</dbReference>
<accession>A0A078S023</accession>
<dbReference type="InterPro" id="IPR020036">
    <property type="entry name" value="PseH"/>
</dbReference>
<dbReference type="RefSeq" id="WP_035448359.1">
    <property type="nucleotide sequence ID" value="NZ_JNHN01000172.1"/>
</dbReference>